<name>A0ACC0QKF2_9HYPO</name>
<keyword evidence="2" id="KW-1185">Reference proteome</keyword>
<protein>
    <submittedName>
        <fullName evidence="1">Uncharacterized protein</fullName>
    </submittedName>
</protein>
<proteinExistence type="predicted"/>
<dbReference type="Proteomes" id="UP001065298">
    <property type="component" value="Chromosome 10"/>
</dbReference>
<organism evidence="1 2">
    <name type="scientific">Fusarium keratoplasticum</name>
    <dbReference type="NCBI Taxonomy" id="1328300"/>
    <lineage>
        <taxon>Eukaryota</taxon>
        <taxon>Fungi</taxon>
        <taxon>Dikarya</taxon>
        <taxon>Ascomycota</taxon>
        <taxon>Pezizomycotina</taxon>
        <taxon>Sordariomycetes</taxon>
        <taxon>Hypocreomycetidae</taxon>
        <taxon>Hypocreales</taxon>
        <taxon>Nectriaceae</taxon>
        <taxon>Fusarium</taxon>
        <taxon>Fusarium solani species complex</taxon>
    </lineage>
</organism>
<evidence type="ECO:0000313" key="1">
    <source>
        <dbReference type="EMBL" id="KAI8655258.1"/>
    </source>
</evidence>
<dbReference type="EMBL" id="CM046512">
    <property type="protein sequence ID" value="KAI8655258.1"/>
    <property type="molecule type" value="Genomic_DNA"/>
</dbReference>
<gene>
    <name evidence="1" type="ORF">NCS57_01274100</name>
</gene>
<sequence>MASFFFASWPSPDQGATWNVEIFVGVVALCFTLLGLLSRLYDSIPPSIRGPISRYIWPPRSRAVSTEFLVPYYPNSRFVGRVEILDQVKRELTTTSKRGILKRLRTGQPRICLYGPNGVGKTQIALHHAYSLKEAQPDTSIFWVQANNIEQLYESYASIAEKCNIPGSSNIGFNPLDLVPWWLEKKAKSPWLMVVDGADDMESFFQTDQGKNMAGLADNVKQHDISAHMPKYSHGAILFTTTNPESSLFAGASMIEVEKLNPDEASQLIRHDLGDLDPQEDVDLLSSSLGNLPLAITLATSYIRMNSISIKEYIDLLRGVRPDVADLRDLRDLRDATDPRGPKIPPEVTAPCLVLLQQLEREDDSTRKTLEHFSFFYHQGILQVFFDQYARIGLPDLMSIKTSLSKLKMSSVLLERNDDILEMHRLVQLVTQKLLLRTMGLLGAAHKAMLAFWWSYPYGQSIAHSTLATYLLNAFSIFRCYAMSSRIIGTPGLALMQTLSLYFESRGRWEDMAMRYAQNVVQSVEKLGEKHPETLDIMSRLSFVYMHQRRWEDAQMLQSYLLKVVRRNNVRRDDVLYHQSLLIWMIEETRGLIASKRSLEEDTTPRLGKDPVTGKEQMPSPIRPAQLPWTGFPWAALKQHILASRKKNKPPSNLPRLVDNVLNKIPVHRPPVLEGQARIRWTCSCGQQLFDDFSSSTPESLQVLQQNLQNHSMSSDEGQRSGGFSNQDSTGRPDLTWPSLVFIPGNGFNKFLRRENEERITLLPIYTRLRIPEPMVSTTPYLLMCIDRGRNFTGLYQHVLQNVEDDTQLFQFLRDQVSQHRGIGSWFTFRSVAAISLTRFEADNSKFAEVHRHKEVCDKDCVCIPPPERVESDEYDCSPSPTVKPTQVPVIGTNRLTHYFLKPHAFHGPQRSILNQLPKRAQGPLSTSQDSMELGWGIHIQEGWHWRSIYFVAVVVFVIGGLVFGIAWSVAKKDIQSAFSIAATWVAIAPLLFGWIAVRDLQ</sequence>
<comment type="caution">
    <text evidence="1">The sequence shown here is derived from an EMBL/GenBank/DDBJ whole genome shotgun (WGS) entry which is preliminary data.</text>
</comment>
<accession>A0ACC0QKF2</accession>
<evidence type="ECO:0000313" key="2">
    <source>
        <dbReference type="Proteomes" id="UP001065298"/>
    </source>
</evidence>
<reference evidence="1" key="1">
    <citation type="submission" date="2022-06" db="EMBL/GenBank/DDBJ databases">
        <title>Fusarium solani species complex genomes reveal bases of compartmentalisation and animal pathogenesis.</title>
        <authorList>
            <person name="Tsai I.J."/>
        </authorList>
    </citation>
    <scope>NUCLEOTIDE SEQUENCE</scope>
    <source>
        <strain evidence="1">Fu6.1</strain>
    </source>
</reference>